<organism evidence="3 4">
    <name type="scientific">Frigoriflavimonas asaccharolytica</name>
    <dbReference type="NCBI Taxonomy" id="2735899"/>
    <lineage>
        <taxon>Bacteria</taxon>
        <taxon>Pseudomonadati</taxon>
        <taxon>Bacteroidota</taxon>
        <taxon>Flavobacteriia</taxon>
        <taxon>Flavobacteriales</taxon>
        <taxon>Weeksellaceae</taxon>
        <taxon>Frigoriflavimonas</taxon>
    </lineage>
</organism>
<dbReference type="RefSeq" id="WP_173778832.1">
    <property type="nucleotide sequence ID" value="NZ_JABSNO010000007.1"/>
</dbReference>
<dbReference type="PANTHER" id="PTHR46797">
    <property type="entry name" value="HTH-TYPE TRANSCRIPTIONAL REGULATOR"/>
    <property type="match status" value="1"/>
</dbReference>
<dbReference type="InterPro" id="IPR010982">
    <property type="entry name" value="Lambda_DNA-bd_dom_sf"/>
</dbReference>
<dbReference type="InterPro" id="IPR001387">
    <property type="entry name" value="Cro/C1-type_HTH"/>
</dbReference>
<dbReference type="PANTHER" id="PTHR46797:SF1">
    <property type="entry name" value="METHYLPHOSPHONATE SYNTHASE"/>
    <property type="match status" value="1"/>
</dbReference>
<proteinExistence type="predicted"/>
<gene>
    <name evidence="3" type="ORF">HNQ03_001289</name>
</gene>
<dbReference type="InterPro" id="IPR050807">
    <property type="entry name" value="TransReg_Diox_bact_type"/>
</dbReference>
<dbReference type="GO" id="GO:0003700">
    <property type="term" value="F:DNA-binding transcription factor activity"/>
    <property type="evidence" value="ECO:0007669"/>
    <property type="project" value="TreeGrafter"/>
</dbReference>
<reference evidence="3" key="1">
    <citation type="submission" date="2020-05" db="EMBL/GenBank/DDBJ databases">
        <title>Genomic Encyclopedia of Type Strains, Phase IV (KMG-V): Genome sequencing to study the core and pangenomes of soil and plant-associated prokaryotes.</title>
        <authorList>
            <person name="Whitman W."/>
        </authorList>
    </citation>
    <scope>NUCLEOTIDE SEQUENCE</scope>
    <source>
        <strain evidence="3">16F</strain>
    </source>
</reference>
<evidence type="ECO:0000256" key="1">
    <source>
        <dbReference type="ARBA" id="ARBA00023125"/>
    </source>
</evidence>
<dbReference type="EMBL" id="JABSNO010000007">
    <property type="protein sequence ID" value="NRS92221.1"/>
    <property type="molecule type" value="Genomic_DNA"/>
</dbReference>
<feature type="domain" description="HTH cro/C1-type" evidence="2">
    <location>
        <begin position="16"/>
        <end position="70"/>
    </location>
</feature>
<dbReference type="PROSITE" id="PS50943">
    <property type="entry name" value="HTH_CROC1"/>
    <property type="match status" value="1"/>
</dbReference>
<name>A0A8J8K850_9FLAO</name>
<dbReference type="SMART" id="SM00530">
    <property type="entry name" value="HTH_XRE"/>
    <property type="match status" value="1"/>
</dbReference>
<keyword evidence="4" id="KW-1185">Reference proteome</keyword>
<evidence type="ECO:0000313" key="3">
    <source>
        <dbReference type="EMBL" id="NRS92221.1"/>
    </source>
</evidence>
<evidence type="ECO:0000313" key="4">
    <source>
        <dbReference type="Proteomes" id="UP000610746"/>
    </source>
</evidence>
<dbReference type="GO" id="GO:0005829">
    <property type="term" value="C:cytosol"/>
    <property type="evidence" value="ECO:0007669"/>
    <property type="project" value="TreeGrafter"/>
</dbReference>
<protein>
    <submittedName>
        <fullName evidence="3">Transcriptional regulator with XRE-family HTH domain</fullName>
    </submittedName>
</protein>
<accession>A0A8J8K850</accession>
<dbReference type="CDD" id="cd00093">
    <property type="entry name" value="HTH_XRE"/>
    <property type="match status" value="1"/>
</dbReference>
<dbReference type="SUPFAM" id="SSF47413">
    <property type="entry name" value="lambda repressor-like DNA-binding domains"/>
    <property type="match status" value="1"/>
</dbReference>
<dbReference type="GO" id="GO:0003677">
    <property type="term" value="F:DNA binding"/>
    <property type="evidence" value="ECO:0007669"/>
    <property type="project" value="UniProtKB-KW"/>
</dbReference>
<evidence type="ECO:0000259" key="2">
    <source>
        <dbReference type="PROSITE" id="PS50943"/>
    </source>
</evidence>
<sequence length="76" mass="8738">MQNQDEIILIKIGKKIQEIRLAKNLTQKDIAFALDVEISQITRIERGKINTSILNILKIIDALDVSKEEFFAELEI</sequence>
<dbReference type="Pfam" id="PF01381">
    <property type="entry name" value="HTH_3"/>
    <property type="match status" value="1"/>
</dbReference>
<dbReference type="Gene3D" id="1.10.260.40">
    <property type="entry name" value="lambda repressor-like DNA-binding domains"/>
    <property type="match status" value="1"/>
</dbReference>
<keyword evidence="1" id="KW-0238">DNA-binding</keyword>
<dbReference type="Proteomes" id="UP000610746">
    <property type="component" value="Unassembled WGS sequence"/>
</dbReference>
<dbReference type="AlphaFoldDB" id="A0A8J8K850"/>
<comment type="caution">
    <text evidence="3">The sequence shown here is derived from an EMBL/GenBank/DDBJ whole genome shotgun (WGS) entry which is preliminary data.</text>
</comment>